<evidence type="ECO:0000259" key="4">
    <source>
        <dbReference type="PROSITE" id="PS51077"/>
    </source>
</evidence>
<dbReference type="AlphaFoldDB" id="A0A5Q3QFJ9"/>
<dbReference type="EMBL" id="CP045929">
    <property type="protein sequence ID" value="QGK69597.1"/>
    <property type="molecule type" value="Genomic_DNA"/>
</dbReference>
<proteinExistence type="predicted"/>
<dbReference type="InterPro" id="IPR036390">
    <property type="entry name" value="WH_DNA-bd_sf"/>
</dbReference>
<reference evidence="7" key="1">
    <citation type="submission" date="2019-11" db="EMBL/GenBank/DDBJ databases">
        <title>The complete genome sequence of Saccharopolyspora sp. E2A.</title>
        <authorList>
            <person name="Zhang G."/>
        </authorList>
    </citation>
    <scope>NUCLEOTIDE SEQUENCE [LARGE SCALE GENOMIC DNA]</scope>
    <source>
        <strain evidence="7">E2A</strain>
    </source>
</reference>
<dbReference type="RefSeq" id="WP_154076191.1">
    <property type="nucleotide sequence ID" value="NZ_CP045929.1"/>
</dbReference>
<keyword evidence="2" id="KW-0238">DNA-binding</keyword>
<dbReference type="InterPro" id="IPR014757">
    <property type="entry name" value="Tscrpt_reg_IclR_C"/>
</dbReference>
<dbReference type="Proteomes" id="UP000371041">
    <property type="component" value="Chromosome"/>
</dbReference>
<dbReference type="Pfam" id="PF01614">
    <property type="entry name" value="IclR_C"/>
    <property type="match status" value="1"/>
</dbReference>
<dbReference type="InterPro" id="IPR005471">
    <property type="entry name" value="Tscrpt_reg_IclR_N"/>
</dbReference>
<dbReference type="Gene3D" id="3.30.450.40">
    <property type="match status" value="1"/>
</dbReference>
<dbReference type="KEGG" id="sace:GIY23_08765"/>
<dbReference type="SMART" id="SM00346">
    <property type="entry name" value="HTH_ICLR"/>
    <property type="match status" value="1"/>
</dbReference>
<dbReference type="InterPro" id="IPR036388">
    <property type="entry name" value="WH-like_DNA-bd_sf"/>
</dbReference>
<evidence type="ECO:0000313" key="6">
    <source>
        <dbReference type="EMBL" id="QGK69597.1"/>
    </source>
</evidence>
<feature type="domain" description="IclR-ED" evidence="5">
    <location>
        <begin position="63"/>
        <end position="254"/>
    </location>
</feature>
<protein>
    <submittedName>
        <fullName evidence="6">Helix-turn-helix domain-containing protein</fullName>
    </submittedName>
</protein>
<dbReference type="PANTHER" id="PTHR30136">
    <property type="entry name" value="HELIX-TURN-HELIX TRANSCRIPTIONAL REGULATOR, ICLR FAMILY"/>
    <property type="match status" value="1"/>
</dbReference>
<keyword evidence="1" id="KW-0805">Transcription regulation</keyword>
<evidence type="ECO:0000256" key="2">
    <source>
        <dbReference type="ARBA" id="ARBA00023125"/>
    </source>
</evidence>
<dbReference type="InterPro" id="IPR029016">
    <property type="entry name" value="GAF-like_dom_sf"/>
</dbReference>
<organism evidence="6 7">
    <name type="scientific">Allosaccharopolyspora coralli</name>
    <dbReference type="NCBI Taxonomy" id="2665642"/>
    <lineage>
        <taxon>Bacteria</taxon>
        <taxon>Bacillati</taxon>
        <taxon>Actinomycetota</taxon>
        <taxon>Actinomycetes</taxon>
        <taxon>Pseudonocardiales</taxon>
        <taxon>Pseudonocardiaceae</taxon>
        <taxon>Allosaccharopolyspora</taxon>
    </lineage>
</organism>
<dbReference type="SUPFAM" id="SSF46785">
    <property type="entry name" value="Winged helix' DNA-binding domain"/>
    <property type="match status" value="1"/>
</dbReference>
<evidence type="ECO:0000313" key="7">
    <source>
        <dbReference type="Proteomes" id="UP000371041"/>
    </source>
</evidence>
<dbReference type="SUPFAM" id="SSF55781">
    <property type="entry name" value="GAF domain-like"/>
    <property type="match status" value="1"/>
</dbReference>
<evidence type="ECO:0000256" key="3">
    <source>
        <dbReference type="ARBA" id="ARBA00023163"/>
    </source>
</evidence>
<dbReference type="GO" id="GO:0003677">
    <property type="term" value="F:DNA binding"/>
    <property type="evidence" value="ECO:0007669"/>
    <property type="project" value="UniProtKB-KW"/>
</dbReference>
<keyword evidence="3" id="KW-0804">Transcription</keyword>
<evidence type="ECO:0000256" key="1">
    <source>
        <dbReference type="ARBA" id="ARBA00023015"/>
    </source>
</evidence>
<dbReference type="Pfam" id="PF09339">
    <property type="entry name" value="HTH_IclR"/>
    <property type="match status" value="1"/>
</dbReference>
<dbReference type="Gene3D" id="1.10.10.10">
    <property type="entry name" value="Winged helix-like DNA-binding domain superfamily/Winged helix DNA-binding domain"/>
    <property type="match status" value="1"/>
</dbReference>
<evidence type="ECO:0000259" key="5">
    <source>
        <dbReference type="PROSITE" id="PS51078"/>
    </source>
</evidence>
<dbReference type="PROSITE" id="PS51078">
    <property type="entry name" value="ICLR_ED"/>
    <property type="match status" value="1"/>
</dbReference>
<feature type="domain" description="HTH iclR-type" evidence="4">
    <location>
        <begin position="9"/>
        <end position="69"/>
    </location>
</feature>
<sequence length="254" mass="28047">MKKRPSYALTSVDNALLLLLMLRDQGTVRVSEAAEELGIARSTAHRLLSMLVYRDFAIQDDRRSYAPGPALAGQAPEQPNQQLRTLLYPHMDALCERVQETVNLMLRVGTQTRFIATVESTQVLHVGDRRGTILPAHRSSGGKALLAELDRSQLEQLYRAEDSDRALPDREWKTLLRELKSIRESGYALNQEKTEDGVSALGMCVHGGTGQALGALSIAAPSARFRTDLIPGMVREMRTAVTRAEADVQTLTLP</sequence>
<dbReference type="GO" id="GO:0003700">
    <property type="term" value="F:DNA-binding transcription factor activity"/>
    <property type="evidence" value="ECO:0007669"/>
    <property type="project" value="TreeGrafter"/>
</dbReference>
<dbReference type="InterPro" id="IPR050707">
    <property type="entry name" value="HTH_MetabolicPath_Reg"/>
</dbReference>
<dbReference type="PANTHER" id="PTHR30136:SF24">
    <property type="entry name" value="HTH-TYPE TRANSCRIPTIONAL REPRESSOR ALLR"/>
    <property type="match status" value="1"/>
</dbReference>
<name>A0A5Q3QFJ9_9PSEU</name>
<dbReference type="GO" id="GO:0045892">
    <property type="term" value="P:negative regulation of DNA-templated transcription"/>
    <property type="evidence" value="ECO:0007669"/>
    <property type="project" value="TreeGrafter"/>
</dbReference>
<dbReference type="PROSITE" id="PS51077">
    <property type="entry name" value="HTH_ICLR"/>
    <property type="match status" value="1"/>
</dbReference>
<keyword evidence="7" id="KW-1185">Reference proteome</keyword>
<accession>A0A5Q3QFJ9</accession>
<gene>
    <name evidence="6" type="ORF">GIY23_08765</name>
</gene>